<evidence type="ECO:0000313" key="5">
    <source>
        <dbReference type="Proteomes" id="UP001180020"/>
    </source>
</evidence>
<keyword evidence="1" id="KW-0433">Leucine-rich repeat</keyword>
<gene>
    <name evidence="4" type="ORF">QJS10_CPA03g01871</name>
</gene>
<dbReference type="InterPro" id="IPR013210">
    <property type="entry name" value="LRR_N_plant-typ"/>
</dbReference>
<comment type="caution">
    <text evidence="4">The sequence shown here is derived from an EMBL/GenBank/DDBJ whole genome shotgun (WGS) entry which is preliminary data.</text>
</comment>
<dbReference type="PANTHER" id="PTHR48010:SF96">
    <property type="entry name" value="OS05G0595800 PROTEIN"/>
    <property type="match status" value="1"/>
</dbReference>
<dbReference type="Pfam" id="PF00560">
    <property type="entry name" value="LRR_1"/>
    <property type="match status" value="1"/>
</dbReference>
<evidence type="ECO:0000256" key="1">
    <source>
        <dbReference type="ARBA" id="ARBA00022614"/>
    </source>
</evidence>
<dbReference type="Gene3D" id="3.80.10.10">
    <property type="entry name" value="Ribonuclease Inhibitor"/>
    <property type="match status" value="1"/>
</dbReference>
<dbReference type="InterPro" id="IPR050994">
    <property type="entry name" value="At_inactive_RLKs"/>
</dbReference>
<dbReference type="AlphaFoldDB" id="A0AAV9F8Q0"/>
<keyword evidence="4" id="KW-0675">Receptor</keyword>
<dbReference type="PANTHER" id="PTHR48010">
    <property type="entry name" value="OS05G0588300 PROTEIN"/>
    <property type="match status" value="1"/>
</dbReference>
<reference evidence="4" key="1">
    <citation type="journal article" date="2023" name="Nat. Commun.">
        <title>Diploid and tetraploid genomes of Acorus and the evolution of monocots.</title>
        <authorList>
            <person name="Ma L."/>
            <person name="Liu K.W."/>
            <person name="Li Z."/>
            <person name="Hsiao Y.Y."/>
            <person name="Qi Y."/>
            <person name="Fu T."/>
            <person name="Tang G.D."/>
            <person name="Zhang D."/>
            <person name="Sun W.H."/>
            <person name="Liu D.K."/>
            <person name="Li Y."/>
            <person name="Chen G.Z."/>
            <person name="Liu X.D."/>
            <person name="Liao X.Y."/>
            <person name="Jiang Y.T."/>
            <person name="Yu X."/>
            <person name="Hao Y."/>
            <person name="Huang J."/>
            <person name="Zhao X.W."/>
            <person name="Ke S."/>
            <person name="Chen Y.Y."/>
            <person name="Wu W.L."/>
            <person name="Hsu J.L."/>
            <person name="Lin Y.F."/>
            <person name="Huang M.D."/>
            <person name="Li C.Y."/>
            <person name="Huang L."/>
            <person name="Wang Z.W."/>
            <person name="Zhao X."/>
            <person name="Zhong W.Y."/>
            <person name="Peng D.H."/>
            <person name="Ahmad S."/>
            <person name="Lan S."/>
            <person name="Zhang J.S."/>
            <person name="Tsai W.C."/>
            <person name="Van de Peer Y."/>
            <person name="Liu Z.J."/>
        </authorList>
    </citation>
    <scope>NUCLEOTIDE SEQUENCE</scope>
    <source>
        <strain evidence="4">CP</strain>
    </source>
</reference>
<keyword evidence="4" id="KW-0808">Transferase</keyword>
<keyword evidence="2" id="KW-0677">Repeat</keyword>
<keyword evidence="5" id="KW-1185">Reference proteome</keyword>
<dbReference type="SUPFAM" id="SSF52058">
    <property type="entry name" value="L domain-like"/>
    <property type="match status" value="1"/>
</dbReference>
<dbReference type="Pfam" id="PF08263">
    <property type="entry name" value="LRRNT_2"/>
    <property type="match status" value="1"/>
</dbReference>
<organism evidence="4 5">
    <name type="scientific">Acorus calamus</name>
    <name type="common">Sweet flag</name>
    <dbReference type="NCBI Taxonomy" id="4465"/>
    <lineage>
        <taxon>Eukaryota</taxon>
        <taxon>Viridiplantae</taxon>
        <taxon>Streptophyta</taxon>
        <taxon>Embryophyta</taxon>
        <taxon>Tracheophyta</taxon>
        <taxon>Spermatophyta</taxon>
        <taxon>Magnoliopsida</taxon>
        <taxon>Liliopsida</taxon>
        <taxon>Acoraceae</taxon>
        <taxon>Acorus</taxon>
    </lineage>
</organism>
<evidence type="ECO:0000313" key="4">
    <source>
        <dbReference type="EMBL" id="KAK1320947.1"/>
    </source>
</evidence>
<dbReference type="InterPro" id="IPR032675">
    <property type="entry name" value="LRR_dom_sf"/>
</dbReference>
<proteinExistence type="predicted"/>
<protein>
    <submittedName>
        <fullName evidence="4">LRR receptor-like serine/threonine-protein kinase</fullName>
    </submittedName>
</protein>
<name>A0AAV9F8Q0_ACOCL</name>
<evidence type="ECO:0000259" key="3">
    <source>
        <dbReference type="Pfam" id="PF08263"/>
    </source>
</evidence>
<feature type="domain" description="Leucine-rich repeat-containing N-terminal plant-type" evidence="3">
    <location>
        <begin position="1"/>
        <end position="28"/>
    </location>
</feature>
<reference evidence="4" key="2">
    <citation type="submission" date="2023-06" db="EMBL/GenBank/DDBJ databases">
        <authorList>
            <person name="Ma L."/>
            <person name="Liu K.-W."/>
            <person name="Li Z."/>
            <person name="Hsiao Y.-Y."/>
            <person name="Qi Y."/>
            <person name="Fu T."/>
            <person name="Tang G."/>
            <person name="Zhang D."/>
            <person name="Sun W.-H."/>
            <person name="Liu D.-K."/>
            <person name="Li Y."/>
            <person name="Chen G.-Z."/>
            <person name="Liu X.-D."/>
            <person name="Liao X.-Y."/>
            <person name="Jiang Y.-T."/>
            <person name="Yu X."/>
            <person name="Hao Y."/>
            <person name="Huang J."/>
            <person name="Zhao X.-W."/>
            <person name="Ke S."/>
            <person name="Chen Y.-Y."/>
            <person name="Wu W.-L."/>
            <person name="Hsu J.-L."/>
            <person name="Lin Y.-F."/>
            <person name="Huang M.-D."/>
            <person name="Li C.-Y."/>
            <person name="Huang L."/>
            <person name="Wang Z.-W."/>
            <person name="Zhao X."/>
            <person name="Zhong W.-Y."/>
            <person name="Peng D.-H."/>
            <person name="Ahmad S."/>
            <person name="Lan S."/>
            <person name="Zhang J.-S."/>
            <person name="Tsai W.-C."/>
            <person name="Van De Peer Y."/>
            <person name="Liu Z.-J."/>
        </authorList>
    </citation>
    <scope>NUCLEOTIDE SEQUENCE</scope>
    <source>
        <strain evidence="4">CP</strain>
        <tissue evidence="4">Leaves</tissue>
    </source>
</reference>
<evidence type="ECO:0000256" key="2">
    <source>
        <dbReference type="ARBA" id="ARBA00022737"/>
    </source>
</evidence>
<keyword evidence="4" id="KW-0418">Kinase</keyword>
<accession>A0AAV9F8Q0</accession>
<sequence>MKNSLSGGSISSWTPDIPYCDYPGVACDESGNVIKMDVSEWSLSGTFPPDVCVYLPALRVLRLAENNFQGGFPSGISNCSLLEELNLSSTNFGGAVPNLSGLKYLRLLDMSYNLFSGSSPYPSSTSPISRRSTSMRTLILMPGNCPKSSRGSQG</sequence>
<dbReference type="EMBL" id="JAUJYO010000003">
    <property type="protein sequence ID" value="KAK1320947.1"/>
    <property type="molecule type" value="Genomic_DNA"/>
</dbReference>
<dbReference type="Proteomes" id="UP001180020">
    <property type="component" value="Unassembled WGS sequence"/>
</dbReference>
<dbReference type="InterPro" id="IPR001611">
    <property type="entry name" value="Leu-rich_rpt"/>
</dbReference>
<dbReference type="GO" id="GO:0016301">
    <property type="term" value="F:kinase activity"/>
    <property type="evidence" value="ECO:0007669"/>
    <property type="project" value="UniProtKB-KW"/>
</dbReference>